<keyword evidence="8" id="KW-1185">Reference proteome</keyword>
<gene>
    <name evidence="7" type="ORF">M0R45_007388</name>
</gene>
<dbReference type="FunFam" id="3.40.1810.10:FF:000006">
    <property type="entry name" value="Agamous-like MADS-box protein AGL62"/>
    <property type="match status" value="1"/>
</dbReference>
<evidence type="ECO:0000256" key="4">
    <source>
        <dbReference type="ARBA" id="ARBA00023163"/>
    </source>
</evidence>
<dbReference type="Pfam" id="PF00319">
    <property type="entry name" value="SRF-TF"/>
    <property type="match status" value="1"/>
</dbReference>
<dbReference type="GO" id="GO:0045944">
    <property type="term" value="P:positive regulation of transcription by RNA polymerase II"/>
    <property type="evidence" value="ECO:0007669"/>
    <property type="project" value="InterPro"/>
</dbReference>
<keyword evidence="5" id="KW-0539">Nucleus</keyword>
<evidence type="ECO:0000256" key="3">
    <source>
        <dbReference type="ARBA" id="ARBA00023125"/>
    </source>
</evidence>
<accession>A0AAW1XYM9</accession>
<dbReference type="InterPro" id="IPR036879">
    <property type="entry name" value="TF_MADSbox_sf"/>
</dbReference>
<dbReference type="SUPFAM" id="SSF55455">
    <property type="entry name" value="SRF-like"/>
    <property type="match status" value="1"/>
</dbReference>
<comment type="caution">
    <text evidence="7">The sequence shown here is derived from an EMBL/GenBank/DDBJ whole genome shotgun (WGS) entry which is preliminary data.</text>
</comment>
<sequence length="195" mass="21948">MARICRGRRKIAMKKIENAINLQVTFSKRCAGLFKKASELCTLCGAEVAIIVFSPGNKAFAFGHPCVESIIERFEKGDPLSFPNSAGRIQFMEEACCNETVSGLNRDLTEANEVLSKEKKRGEELRRLERAGQVENWWEKPKVELDMAQLGMLAEAMKELKGKVAQEADIQKKAAFGEAFSNLMKQHHFIFMPSF</sequence>
<evidence type="ECO:0000256" key="1">
    <source>
        <dbReference type="ARBA" id="ARBA00004123"/>
    </source>
</evidence>
<evidence type="ECO:0000256" key="2">
    <source>
        <dbReference type="ARBA" id="ARBA00023015"/>
    </source>
</evidence>
<evidence type="ECO:0000259" key="6">
    <source>
        <dbReference type="PROSITE" id="PS50066"/>
    </source>
</evidence>
<dbReference type="SMART" id="SM00432">
    <property type="entry name" value="MADS"/>
    <property type="match status" value="1"/>
</dbReference>
<name>A0AAW1XYM9_RUBAR</name>
<dbReference type="CDD" id="cd00265">
    <property type="entry name" value="MADS_MEF2_like"/>
    <property type="match status" value="1"/>
</dbReference>
<organism evidence="7 8">
    <name type="scientific">Rubus argutus</name>
    <name type="common">Southern blackberry</name>
    <dbReference type="NCBI Taxonomy" id="59490"/>
    <lineage>
        <taxon>Eukaryota</taxon>
        <taxon>Viridiplantae</taxon>
        <taxon>Streptophyta</taxon>
        <taxon>Embryophyta</taxon>
        <taxon>Tracheophyta</taxon>
        <taxon>Spermatophyta</taxon>
        <taxon>Magnoliopsida</taxon>
        <taxon>eudicotyledons</taxon>
        <taxon>Gunneridae</taxon>
        <taxon>Pentapetalae</taxon>
        <taxon>rosids</taxon>
        <taxon>fabids</taxon>
        <taxon>Rosales</taxon>
        <taxon>Rosaceae</taxon>
        <taxon>Rosoideae</taxon>
        <taxon>Rosoideae incertae sedis</taxon>
        <taxon>Rubus</taxon>
    </lineage>
</organism>
<dbReference type="Gene3D" id="3.40.1810.10">
    <property type="entry name" value="Transcription factor, MADS-box"/>
    <property type="match status" value="1"/>
</dbReference>
<dbReference type="PRINTS" id="PR00404">
    <property type="entry name" value="MADSDOMAIN"/>
</dbReference>
<evidence type="ECO:0000256" key="5">
    <source>
        <dbReference type="ARBA" id="ARBA00023242"/>
    </source>
</evidence>
<proteinExistence type="predicted"/>
<dbReference type="GO" id="GO:0000981">
    <property type="term" value="F:DNA-binding transcription factor activity, RNA polymerase II-specific"/>
    <property type="evidence" value="ECO:0007669"/>
    <property type="project" value="TreeGrafter"/>
</dbReference>
<dbReference type="PANTHER" id="PTHR11945:SF776">
    <property type="entry name" value="AGAMOUS-LIKE 50-RELATED"/>
    <property type="match status" value="1"/>
</dbReference>
<dbReference type="GO" id="GO:0000978">
    <property type="term" value="F:RNA polymerase II cis-regulatory region sequence-specific DNA binding"/>
    <property type="evidence" value="ECO:0007669"/>
    <property type="project" value="TreeGrafter"/>
</dbReference>
<keyword evidence="4" id="KW-0804">Transcription</keyword>
<comment type="subcellular location">
    <subcellularLocation>
        <location evidence="1">Nucleus</location>
    </subcellularLocation>
</comment>
<dbReference type="GO" id="GO:0046983">
    <property type="term" value="F:protein dimerization activity"/>
    <property type="evidence" value="ECO:0007669"/>
    <property type="project" value="InterPro"/>
</dbReference>
<dbReference type="Gene3D" id="6.10.140.920">
    <property type="match status" value="1"/>
</dbReference>
<dbReference type="Proteomes" id="UP001457282">
    <property type="component" value="Unassembled WGS sequence"/>
</dbReference>
<protein>
    <recommendedName>
        <fullName evidence="6">MADS-box domain-containing protein</fullName>
    </recommendedName>
</protein>
<keyword evidence="3" id="KW-0238">DNA-binding</keyword>
<dbReference type="InterPro" id="IPR033896">
    <property type="entry name" value="MEF2-like_N"/>
</dbReference>
<feature type="domain" description="MADS-box" evidence="6">
    <location>
        <begin position="6"/>
        <end position="66"/>
    </location>
</feature>
<evidence type="ECO:0000313" key="7">
    <source>
        <dbReference type="EMBL" id="KAK9941692.1"/>
    </source>
</evidence>
<dbReference type="EMBL" id="JBEDUW010000002">
    <property type="protein sequence ID" value="KAK9941692.1"/>
    <property type="molecule type" value="Genomic_DNA"/>
</dbReference>
<keyword evidence="2" id="KW-0805">Transcription regulation</keyword>
<dbReference type="AlphaFoldDB" id="A0AAW1XYM9"/>
<dbReference type="InterPro" id="IPR002100">
    <property type="entry name" value="TF_MADSbox"/>
</dbReference>
<reference evidence="7 8" key="1">
    <citation type="journal article" date="2023" name="G3 (Bethesda)">
        <title>A chromosome-length genome assembly and annotation of blackberry (Rubus argutus, cv. 'Hillquist').</title>
        <authorList>
            <person name="Bruna T."/>
            <person name="Aryal R."/>
            <person name="Dudchenko O."/>
            <person name="Sargent D.J."/>
            <person name="Mead D."/>
            <person name="Buti M."/>
            <person name="Cavallini A."/>
            <person name="Hytonen T."/>
            <person name="Andres J."/>
            <person name="Pham M."/>
            <person name="Weisz D."/>
            <person name="Mascagni F."/>
            <person name="Usai G."/>
            <person name="Natali L."/>
            <person name="Bassil N."/>
            <person name="Fernandez G.E."/>
            <person name="Lomsadze A."/>
            <person name="Armour M."/>
            <person name="Olukolu B."/>
            <person name="Poorten T."/>
            <person name="Britton C."/>
            <person name="Davik J."/>
            <person name="Ashrafi H."/>
            <person name="Aiden E.L."/>
            <person name="Borodovsky M."/>
            <person name="Worthington M."/>
        </authorList>
    </citation>
    <scope>NUCLEOTIDE SEQUENCE [LARGE SCALE GENOMIC DNA]</scope>
    <source>
        <strain evidence="7">PI 553951</strain>
    </source>
</reference>
<dbReference type="PANTHER" id="PTHR11945">
    <property type="entry name" value="MADS BOX PROTEIN"/>
    <property type="match status" value="1"/>
</dbReference>
<dbReference type="GO" id="GO:0005634">
    <property type="term" value="C:nucleus"/>
    <property type="evidence" value="ECO:0007669"/>
    <property type="project" value="UniProtKB-SubCell"/>
</dbReference>
<dbReference type="PROSITE" id="PS50066">
    <property type="entry name" value="MADS_BOX_2"/>
    <property type="match status" value="1"/>
</dbReference>
<evidence type="ECO:0000313" key="8">
    <source>
        <dbReference type="Proteomes" id="UP001457282"/>
    </source>
</evidence>